<dbReference type="AlphaFoldDB" id="A0A0C2TKV6"/>
<organism evidence="2 3">
    <name type="scientific">Amanita muscaria (strain Koide BX008)</name>
    <dbReference type="NCBI Taxonomy" id="946122"/>
    <lineage>
        <taxon>Eukaryota</taxon>
        <taxon>Fungi</taxon>
        <taxon>Dikarya</taxon>
        <taxon>Basidiomycota</taxon>
        <taxon>Agaricomycotina</taxon>
        <taxon>Agaricomycetes</taxon>
        <taxon>Agaricomycetidae</taxon>
        <taxon>Agaricales</taxon>
        <taxon>Pluteineae</taxon>
        <taxon>Amanitaceae</taxon>
        <taxon>Amanita</taxon>
    </lineage>
</organism>
<gene>
    <name evidence="2" type="ORF">M378DRAFT_9438</name>
</gene>
<keyword evidence="3" id="KW-1185">Reference proteome</keyword>
<dbReference type="EMBL" id="KN818231">
    <property type="protein sequence ID" value="KIL67699.1"/>
    <property type="molecule type" value="Genomic_DNA"/>
</dbReference>
<name>A0A0C2TKV6_AMAMK</name>
<dbReference type="HOGENOM" id="CLU_2653972_0_0_1"/>
<evidence type="ECO:0000313" key="3">
    <source>
        <dbReference type="Proteomes" id="UP000054549"/>
    </source>
</evidence>
<protein>
    <submittedName>
        <fullName evidence="2">Uncharacterized protein</fullName>
    </submittedName>
</protein>
<evidence type="ECO:0000256" key="1">
    <source>
        <dbReference type="SAM" id="MobiDB-lite"/>
    </source>
</evidence>
<sequence>MKKPAQCYKIINSLNCEHAVEESGEKLSARTSLGLHLERAWGLATGDVKESEEKLSAQTSPGLHSGRHGDWGLGTG</sequence>
<dbReference type="Proteomes" id="UP000054549">
    <property type="component" value="Unassembled WGS sequence"/>
</dbReference>
<feature type="region of interest" description="Disordered" evidence="1">
    <location>
        <begin position="48"/>
        <end position="76"/>
    </location>
</feature>
<accession>A0A0C2TKV6</accession>
<proteinExistence type="predicted"/>
<dbReference type="InParanoid" id="A0A0C2TKV6"/>
<reference evidence="2 3" key="1">
    <citation type="submission" date="2014-04" db="EMBL/GenBank/DDBJ databases">
        <title>Evolutionary Origins and Diversification of the Mycorrhizal Mutualists.</title>
        <authorList>
            <consortium name="DOE Joint Genome Institute"/>
            <consortium name="Mycorrhizal Genomics Consortium"/>
            <person name="Kohler A."/>
            <person name="Kuo A."/>
            <person name="Nagy L.G."/>
            <person name="Floudas D."/>
            <person name="Copeland A."/>
            <person name="Barry K.W."/>
            <person name="Cichocki N."/>
            <person name="Veneault-Fourrey C."/>
            <person name="LaButti K."/>
            <person name="Lindquist E.A."/>
            <person name="Lipzen A."/>
            <person name="Lundell T."/>
            <person name="Morin E."/>
            <person name="Murat C."/>
            <person name="Riley R."/>
            <person name="Ohm R."/>
            <person name="Sun H."/>
            <person name="Tunlid A."/>
            <person name="Henrissat B."/>
            <person name="Grigoriev I.V."/>
            <person name="Hibbett D.S."/>
            <person name="Martin F."/>
        </authorList>
    </citation>
    <scope>NUCLEOTIDE SEQUENCE [LARGE SCALE GENOMIC DNA]</scope>
    <source>
        <strain evidence="2 3">Koide BX008</strain>
    </source>
</reference>
<evidence type="ECO:0000313" key="2">
    <source>
        <dbReference type="EMBL" id="KIL67699.1"/>
    </source>
</evidence>